<keyword evidence="4" id="KW-0479">Metal-binding</keyword>
<reference evidence="9" key="1">
    <citation type="submission" date="2017-02" db="UniProtKB">
        <authorList>
            <consortium name="WormBaseParasite"/>
        </authorList>
    </citation>
    <scope>IDENTIFICATION</scope>
</reference>
<dbReference type="InterPro" id="IPR037214">
    <property type="entry name" value="TROVE_dom_sf"/>
</dbReference>
<dbReference type="PANTHER" id="PTHR14202">
    <property type="entry name" value="60 KDA RIBONUCLEOPROTEIN SSA/RO"/>
    <property type="match status" value="1"/>
</dbReference>
<protein>
    <submittedName>
        <fullName evidence="9">TROVE domain-containing protein</fullName>
    </submittedName>
</protein>
<dbReference type="InterPro" id="IPR036465">
    <property type="entry name" value="vWFA_dom_sf"/>
</dbReference>
<evidence type="ECO:0000256" key="5">
    <source>
        <dbReference type="ARBA" id="ARBA00022884"/>
    </source>
</evidence>
<evidence type="ECO:0000313" key="9">
    <source>
        <dbReference type="WBParaSite" id="ALUE_0001525701-mRNA-1"/>
    </source>
</evidence>
<sequence>MASDSLKELLIGQSADAELEREINNFERLASFIETENQIIDGEGFKPSEIPGQMQKIREDQVRNTAGGYVFKVNDLNRIRRFLILGTEGGTYYSSEKQLTMDNVKAMCEIIEKGVQLVPLNFPSLSHKFVMRNI</sequence>
<organism evidence="8 9">
    <name type="scientific">Ascaris lumbricoides</name>
    <name type="common">Giant roundworm</name>
    <dbReference type="NCBI Taxonomy" id="6252"/>
    <lineage>
        <taxon>Eukaryota</taxon>
        <taxon>Metazoa</taxon>
        <taxon>Ecdysozoa</taxon>
        <taxon>Nematoda</taxon>
        <taxon>Chromadorea</taxon>
        <taxon>Rhabditida</taxon>
        <taxon>Spirurina</taxon>
        <taxon>Ascaridomorpha</taxon>
        <taxon>Ascaridoidea</taxon>
        <taxon>Ascarididae</taxon>
        <taxon>Ascaris</taxon>
    </lineage>
</organism>
<dbReference type="Proteomes" id="UP000036681">
    <property type="component" value="Unplaced"/>
</dbReference>
<comment type="subcellular location">
    <subcellularLocation>
        <location evidence="1">Cytoplasm</location>
    </subcellularLocation>
</comment>
<dbReference type="SUPFAM" id="SSF140864">
    <property type="entry name" value="TROVE domain-like"/>
    <property type="match status" value="1"/>
</dbReference>
<keyword evidence="3" id="KW-0963">Cytoplasm</keyword>
<keyword evidence="5" id="KW-0694">RNA-binding</keyword>
<evidence type="ECO:0000256" key="2">
    <source>
        <dbReference type="ARBA" id="ARBA00007814"/>
    </source>
</evidence>
<keyword evidence="8" id="KW-1185">Reference proteome</keyword>
<dbReference type="InterPro" id="IPR040322">
    <property type="entry name" value="TROVE2"/>
</dbReference>
<comment type="similarity">
    <text evidence="2">Belongs to the Ro 60 kDa family.</text>
</comment>
<feature type="domain" description="TROVE" evidence="7">
    <location>
        <begin position="62"/>
        <end position="134"/>
    </location>
</feature>
<accession>A0A0M3IBV1</accession>
<evidence type="ECO:0000256" key="4">
    <source>
        <dbReference type="ARBA" id="ARBA00022723"/>
    </source>
</evidence>
<dbReference type="GO" id="GO:0005737">
    <property type="term" value="C:cytoplasm"/>
    <property type="evidence" value="ECO:0007669"/>
    <property type="project" value="UniProtKB-SubCell"/>
</dbReference>
<dbReference type="AlphaFoldDB" id="A0A0M3IBV1"/>
<dbReference type="GO" id="GO:1990904">
    <property type="term" value="C:ribonucleoprotein complex"/>
    <property type="evidence" value="ECO:0007669"/>
    <property type="project" value="UniProtKB-KW"/>
</dbReference>
<dbReference type="GO" id="GO:0003723">
    <property type="term" value="F:RNA binding"/>
    <property type="evidence" value="ECO:0007669"/>
    <property type="project" value="UniProtKB-KW"/>
</dbReference>
<evidence type="ECO:0000256" key="1">
    <source>
        <dbReference type="ARBA" id="ARBA00004496"/>
    </source>
</evidence>
<dbReference type="Gene3D" id="3.40.50.410">
    <property type="entry name" value="von Willebrand factor, type A domain"/>
    <property type="match status" value="1"/>
</dbReference>
<name>A0A0M3IBV1_ASCLU</name>
<evidence type="ECO:0000256" key="6">
    <source>
        <dbReference type="ARBA" id="ARBA00023274"/>
    </source>
</evidence>
<evidence type="ECO:0000256" key="3">
    <source>
        <dbReference type="ARBA" id="ARBA00022490"/>
    </source>
</evidence>
<dbReference type="WBParaSite" id="ALUE_0001525701-mRNA-1">
    <property type="protein sequence ID" value="ALUE_0001525701-mRNA-1"/>
    <property type="gene ID" value="ALUE_0001525701"/>
</dbReference>
<dbReference type="GO" id="GO:0046872">
    <property type="term" value="F:metal ion binding"/>
    <property type="evidence" value="ECO:0007669"/>
    <property type="project" value="UniProtKB-KW"/>
</dbReference>
<dbReference type="InterPro" id="IPR008858">
    <property type="entry name" value="TROVE_dom"/>
</dbReference>
<dbReference type="PROSITE" id="PS50988">
    <property type="entry name" value="TROVE"/>
    <property type="match status" value="1"/>
</dbReference>
<keyword evidence="6" id="KW-0687">Ribonucleoprotein</keyword>
<proteinExistence type="inferred from homology"/>
<evidence type="ECO:0000259" key="7">
    <source>
        <dbReference type="PROSITE" id="PS50988"/>
    </source>
</evidence>
<evidence type="ECO:0000313" key="8">
    <source>
        <dbReference type="Proteomes" id="UP000036681"/>
    </source>
</evidence>
<dbReference type="PANTHER" id="PTHR14202:SF0">
    <property type="entry name" value="RNA-BINDING PROTEIN RO60"/>
    <property type="match status" value="1"/>
</dbReference>